<evidence type="ECO:0000313" key="1">
    <source>
        <dbReference type="EMBL" id="SVA48903.1"/>
    </source>
</evidence>
<protein>
    <submittedName>
        <fullName evidence="1">Uncharacterized protein</fullName>
    </submittedName>
</protein>
<organism evidence="1">
    <name type="scientific">marine metagenome</name>
    <dbReference type="NCBI Taxonomy" id="408172"/>
    <lineage>
        <taxon>unclassified sequences</taxon>
        <taxon>metagenomes</taxon>
        <taxon>ecological metagenomes</taxon>
    </lineage>
</organism>
<reference evidence="1" key="1">
    <citation type="submission" date="2018-05" db="EMBL/GenBank/DDBJ databases">
        <authorList>
            <person name="Lanie J.A."/>
            <person name="Ng W.-L."/>
            <person name="Kazmierczak K.M."/>
            <person name="Andrzejewski T.M."/>
            <person name="Davidsen T.M."/>
            <person name="Wayne K.J."/>
            <person name="Tettelin H."/>
            <person name="Glass J.I."/>
            <person name="Rusch D."/>
            <person name="Podicherti R."/>
            <person name="Tsui H.-C.T."/>
            <person name="Winkler M.E."/>
        </authorList>
    </citation>
    <scope>NUCLEOTIDE SEQUENCE</scope>
</reference>
<proteinExistence type="predicted"/>
<name>A0A381WAF7_9ZZZZ</name>
<gene>
    <name evidence="1" type="ORF">METZ01_LOCUS101757</name>
</gene>
<dbReference type="EMBL" id="UINC01011044">
    <property type="protein sequence ID" value="SVA48903.1"/>
    <property type="molecule type" value="Genomic_DNA"/>
</dbReference>
<dbReference type="AlphaFoldDB" id="A0A381WAF7"/>
<sequence length="53" mass="5965">MLAYIQDLVDTIIQGAFKSTSGKNKNSILSNIKETGEAYYETYTEIKKSKDKS</sequence>
<accession>A0A381WAF7</accession>